<dbReference type="Pfam" id="PF00213">
    <property type="entry name" value="OSCP"/>
    <property type="match status" value="1"/>
</dbReference>
<keyword evidence="3" id="KW-0375">Hydrogen ion transport</keyword>
<evidence type="ECO:0000256" key="6">
    <source>
        <dbReference type="ARBA" id="ARBA00023310"/>
    </source>
</evidence>
<keyword evidence="2" id="KW-0813">Transport</keyword>
<dbReference type="Proteomes" id="UP000228495">
    <property type="component" value="Unassembled WGS sequence"/>
</dbReference>
<evidence type="ECO:0000313" key="7">
    <source>
        <dbReference type="EMBL" id="PIP56888.1"/>
    </source>
</evidence>
<dbReference type="EMBL" id="PCSU01000007">
    <property type="protein sequence ID" value="PIP56888.1"/>
    <property type="molecule type" value="Genomic_DNA"/>
</dbReference>
<protein>
    <submittedName>
        <fullName evidence="7">Uncharacterized protein</fullName>
    </submittedName>
</protein>
<evidence type="ECO:0000256" key="1">
    <source>
        <dbReference type="ARBA" id="ARBA00004370"/>
    </source>
</evidence>
<keyword evidence="6" id="KW-0066">ATP synthesis</keyword>
<comment type="subcellular location">
    <subcellularLocation>
        <location evidence="1">Membrane</location>
    </subcellularLocation>
</comment>
<keyword evidence="5" id="KW-0472">Membrane</keyword>
<reference evidence="7 8" key="1">
    <citation type="submission" date="2017-09" db="EMBL/GenBank/DDBJ databases">
        <title>Depth-based differentiation of microbial function through sediment-hosted aquifers and enrichment of novel symbionts in the deep terrestrial subsurface.</title>
        <authorList>
            <person name="Probst A.J."/>
            <person name="Ladd B."/>
            <person name="Jarett J.K."/>
            <person name="Geller-Mcgrath D.E."/>
            <person name="Sieber C.M."/>
            <person name="Emerson J.B."/>
            <person name="Anantharaman K."/>
            <person name="Thomas B.C."/>
            <person name="Malmstrom R."/>
            <person name="Stieglmeier M."/>
            <person name="Klingl A."/>
            <person name="Woyke T."/>
            <person name="Ryan C.M."/>
            <person name="Banfield J.F."/>
        </authorList>
    </citation>
    <scope>NUCLEOTIDE SEQUENCE [LARGE SCALE GENOMIC DNA]</scope>
    <source>
        <strain evidence="7">CG22_combo_CG10-13_8_21_14_all_39_12</strain>
    </source>
</reference>
<gene>
    <name evidence="7" type="ORF">COX05_00645</name>
</gene>
<accession>A0A2H0BIQ1</accession>
<organism evidence="7 8">
    <name type="scientific">candidate division WWE3 bacterium CG22_combo_CG10-13_8_21_14_all_39_12</name>
    <dbReference type="NCBI Taxonomy" id="1975094"/>
    <lineage>
        <taxon>Bacteria</taxon>
        <taxon>Katanobacteria</taxon>
    </lineage>
</organism>
<comment type="caution">
    <text evidence="7">The sequence shown here is derived from an EMBL/GenBank/DDBJ whole genome shotgun (WGS) entry which is preliminary data.</text>
</comment>
<dbReference type="InterPro" id="IPR000711">
    <property type="entry name" value="ATPase_OSCP/dsu"/>
</dbReference>
<dbReference type="GO" id="GO:0016020">
    <property type="term" value="C:membrane"/>
    <property type="evidence" value="ECO:0007669"/>
    <property type="project" value="UniProtKB-SubCell"/>
</dbReference>
<evidence type="ECO:0000256" key="2">
    <source>
        <dbReference type="ARBA" id="ARBA00022448"/>
    </source>
</evidence>
<evidence type="ECO:0000256" key="4">
    <source>
        <dbReference type="ARBA" id="ARBA00023065"/>
    </source>
</evidence>
<evidence type="ECO:0000256" key="3">
    <source>
        <dbReference type="ARBA" id="ARBA00022781"/>
    </source>
</evidence>
<keyword evidence="4" id="KW-0406">Ion transport</keyword>
<dbReference type="GO" id="GO:0046933">
    <property type="term" value="F:proton-transporting ATP synthase activity, rotational mechanism"/>
    <property type="evidence" value="ECO:0007669"/>
    <property type="project" value="InterPro"/>
</dbReference>
<proteinExistence type="predicted"/>
<evidence type="ECO:0000313" key="8">
    <source>
        <dbReference type="Proteomes" id="UP000228495"/>
    </source>
</evidence>
<name>A0A2H0BIQ1_UNCKA</name>
<dbReference type="AlphaFoldDB" id="A0A2H0BIQ1"/>
<evidence type="ECO:0000256" key="5">
    <source>
        <dbReference type="ARBA" id="ARBA00023136"/>
    </source>
</evidence>
<sequence>MGTLQILNVIQTTSEADRLRKELHALIRGVYETSENYVEVLGQFLDEDAVMCVLSDLKTNNIETDDKASFVDFITQIIKTIEDLPTLSFVFATIPTLDTINQVVNQIEGPQKTLVDYSVNPDIYGGVVILKDGHVYDYSIRQEVESRLEI</sequence>